<protein>
    <submittedName>
        <fullName evidence="6">FAD-dependent tricarballylate dehydrogenase TcuA</fullName>
    </submittedName>
</protein>
<gene>
    <name evidence="6" type="primary">tcuA</name>
    <name evidence="6" type="ORF">HHL11_27735</name>
</gene>
<reference evidence="6 7" key="1">
    <citation type="submission" date="2020-04" db="EMBL/GenBank/DDBJ databases">
        <title>Ramlibacter sp. G-1-2-2 isolated from soil.</title>
        <authorList>
            <person name="Dahal R.H."/>
        </authorList>
    </citation>
    <scope>NUCLEOTIDE SEQUENCE [LARGE SCALE GENOMIC DNA]</scope>
    <source>
        <strain evidence="6 7">G-1-2-2</strain>
    </source>
</reference>
<dbReference type="RefSeq" id="WP_169421840.1">
    <property type="nucleotide sequence ID" value="NZ_JABBFX010000003.1"/>
</dbReference>
<evidence type="ECO:0000256" key="1">
    <source>
        <dbReference type="ARBA" id="ARBA00001974"/>
    </source>
</evidence>
<evidence type="ECO:0000313" key="6">
    <source>
        <dbReference type="EMBL" id="NML47572.1"/>
    </source>
</evidence>
<dbReference type="Gene3D" id="3.50.50.60">
    <property type="entry name" value="FAD/NAD(P)-binding domain"/>
    <property type="match status" value="1"/>
</dbReference>
<dbReference type="Pfam" id="PF00890">
    <property type="entry name" value="FAD_binding_2"/>
    <property type="match status" value="1"/>
</dbReference>
<evidence type="ECO:0000313" key="7">
    <source>
        <dbReference type="Proteomes" id="UP000541185"/>
    </source>
</evidence>
<dbReference type="GO" id="GO:0016491">
    <property type="term" value="F:oxidoreductase activity"/>
    <property type="evidence" value="ECO:0007669"/>
    <property type="project" value="UniProtKB-KW"/>
</dbReference>
<dbReference type="InterPro" id="IPR027477">
    <property type="entry name" value="Succ_DH/fumarate_Rdtase_cat_sf"/>
</dbReference>
<name>A0A848HBW4_9BURK</name>
<dbReference type="InterPro" id="IPR003953">
    <property type="entry name" value="FAD-dep_OxRdtase_2_FAD-bd"/>
</dbReference>
<dbReference type="NCBIfam" id="NF006130">
    <property type="entry name" value="PRK08274.1"/>
    <property type="match status" value="1"/>
</dbReference>
<comment type="cofactor">
    <cofactor evidence="1">
        <name>FAD</name>
        <dbReference type="ChEBI" id="CHEBI:57692"/>
    </cofactor>
</comment>
<dbReference type="EMBL" id="JABBFX010000003">
    <property type="protein sequence ID" value="NML47572.1"/>
    <property type="molecule type" value="Genomic_DNA"/>
</dbReference>
<keyword evidence="7" id="KW-1185">Reference proteome</keyword>
<organism evidence="6 7">
    <name type="scientific">Ramlibacter agri</name>
    <dbReference type="NCBI Taxonomy" id="2728837"/>
    <lineage>
        <taxon>Bacteria</taxon>
        <taxon>Pseudomonadati</taxon>
        <taxon>Pseudomonadota</taxon>
        <taxon>Betaproteobacteria</taxon>
        <taxon>Burkholderiales</taxon>
        <taxon>Comamonadaceae</taxon>
        <taxon>Ramlibacter</taxon>
    </lineage>
</organism>
<proteinExistence type="predicted"/>
<feature type="domain" description="FAD-dependent oxidoreductase 2 FAD-binding" evidence="5">
    <location>
        <begin position="7"/>
        <end position="461"/>
    </location>
</feature>
<evidence type="ECO:0000256" key="4">
    <source>
        <dbReference type="ARBA" id="ARBA00023002"/>
    </source>
</evidence>
<evidence type="ECO:0000256" key="3">
    <source>
        <dbReference type="ARBA" id="ARBA00022827"/>
    </source>
</evidence>
<dbReference type="SUPFAM" id="SSF51905">
    <property type="entry name" value="FAD/NAD(P)-binding domain"/>
    <property type="match status" value="1"/>
</dbReference>
<dbReference type="AlphaFoldDB" id="A0A848HBW4"/>
<dbReference type="SUPFAM" id="SSF56425">
    <property type="entry name" value="Succinate dehydrogenase/fumarate reductase flavoprotein, catalytic domain"/>
    <property type="match status" value="1"/>
</dbReference>
<dbReference type="InterPro" id="IPR036188">
    <property type="entry name" value="FAD/NAD-bd_sf"/>
</dbReference>
<dbReference type="Gene3D" id="3.90.700.10">
    <property type="entry name" value="Succinate dehydrogenase/fumarate reductase flavoprotein, catalytic domain"/>
    <property type="match status" value="1"/>
</dbReference>
<keyword evidence="3" id="KW-0274">FAD</keyword>
<keyword evidence="2" id="KW-0285">Flavoprotein</keyword>
<keyword evidence="4" id="KW-0560">Oxidoreductase</keyword>
<dbReference type="PANTHER" id="PTHR43400">
    <property type="entry name" value="FUMARATE REDUCTASE"/>
    <property type="match status" value="1"/>
</dbReference>
<evidence type="ECO:0000259" key="5">
    <source>
        <dbReference type="Pfam" id="PF00890"/>
    </source>
</evidence>
<accession>A0A848HBW4</accession>
<evidence type="ECO:0000256" key="2">
    <source>
        <dbReference type="ARBA" id="ARBA00022630"/>
    </source>
</evidence>
<dbReference type="InterPro" id="IPR050315">
    <property type="entry name" value="FAD-oxidoreductase_2"/>
</dbReference>
<dbReference type="Proteomes" id="UP000541185">
    <property type="component" value="Unassembled WGS sequence"/>
</dbReference>
<sequence length="484" mass="51400">MQQQQYDVVVIGSGIAGLSAAVSAQENGARVCVIERAPAEEAGGNTRHTGAYIRMKSTEELSDDFEEHFAANAGGYLEPNLVSEAARDPENWPPLLKALSFVDPNVVSTLAEEATPTLHWLEGHGVQFFKLDVPFPTSAQPRIVPSGGGLALVEALTKSFQAKGGTFLYETAASSLLQDDDGAVVGVNAIARGNKKLQVRGAAVVVACGGFQGNAEMLTRYLGPNSLNLRTMSVGCHYNKGEGIRMALDIGAAPCGDFGSYHASPMDPRSKRAGPSMYMYPYGILVNKEGRRFVDEGPGEVDETYERVTRRIYAQAGGWAWCVLDAKFADVPNQAVAVRTEHPAIEADSIAQLAKKIDVPADQLECTLAEYNAACVEGKFDPKGVDGLATRGVYPAKSNWARPVDKGPFKAYPIISSIVFTFGGLKTDPAARVLNLQGDAIPGLYAAGEAQGLYYGNYTGATSVLKGAVFGRIAGRDAAALAKQ</sequence>
<dbReference type="PANTHER" id="PTHR43400:SF7">
    <property type="entry name" value="FAD-DEPENDENT OXIDOREDUCTASE 2 FAD BINDING DOMAIN-CONTAINING PROTEIN"/>
    <property type="match status" value="1"/>
</dbReference>
<comment type="caution">
    <text evidence="6">The sequence shown here is derived from an EMBL/GenBank/DDBJ whole genome shotgun (WGS) entry which is preliminary data.</text>
</comment>